<evidence type="ECO:0008006" key="4">
    <source>
        <dbReference type="Google" id="ProtNLM"/>
    </source>
</evidence>
<evidence type="ECO:0000313" key="2">
    <source>
        <dbReference type="EMBL" id="PPQ69450.1"/>
    </source>
</evidence>
<proteinExistence type="predicted"/>
<keyword evidence="3" id="KW-1185">Reference proteome</keyword>
<sequence length="586" mass="67166">MMRKAARRKGGPPAVHPKAPSKQRIVVTIHSLPYELLSTVFKVVHYESAVVPREITPVTRAHPGTTYRFPSERGELCLQNFVVEPGFPWEAPTCKKTDPKLVSISFPLNTLASVCREWRAVAQMLPEFWSRMDILIDEQKPTPLSHIRAQADRVPLHIPLNILVTRRDFPEGLRDEYKVDKNELKRESTRSKEVMEVLAPLIPKCISFVFLVLHSSSLPCISQYFRGEAPNLCALKLKAMLDDKNFKLPPLPNIPAGEVFKFPRLTNLELFGYTFMDTCRMMSWRTQIHELSLDTVVISNFTAPPPPKDEDEEPAKESIWVQELIDGLSQHISNIGYVRHLTLCDLTFPPLETVPFENPPRTEILPADNLTMDNIGESFIERFFSNMGTSLCYFNLMESSITAEGMPLVYHLHISNPPDGSFLGALSQFCGHRLDIFEYDDLTDKDLLTIARSCEQLRRLYIMDCPKITVNGVKKMIELREELVNKRRDGDKQAGGNRGGKDDFRMTEEDDPGSDTVSFMEANRERDYVLAKKYYGYDGPNELYVPIHRLEVLDHPQELSAADRRWFKKKVRSFYWQTAVVEEIES</sequence>
<dbReference type="Proteomes" id="UP000284706">
    <property type="component" value="Unassembled WGS sequence"/>
</dbReference>
<feature type="compositionally biased region" description="Basic residues" evidence="1">
    <location>
        <begin position="1"/>
        <end position="10"/>
    </location>
</feature>
<feature type="region of interest" description="Disordered" evidence="1">
    <location>
        <begin position="487"/>
        <end position="517"/>
    </location>
</feature>
<dbReference type="AlphaFoldDB" id="A0A409VT34"/>
<dbReference type="STRING" id="231916.A0A409VT34"/>
<feature type="region of interest" description="Disordered" evidence="1">
    <location>
        <begin position="1"/>
        <end position="20"/>
    </location>
</feature>
<comment type="caution">
    <text evidence="2">The sequence shown here is derived from an EMBL/GenBank/DDBJ whole genome shotgun (WGS) entry which is preliminary data.</text>
</comment>
<dbReference type="InterPro" id="IPR032675">
    <property type="entry name" value="LRR_dom_sf"/>
</dbReference>
<dbReference type="SUPFAM" id="SSF52047">
    <property type="entry name" value="RNI-like"/>
    <property type="match status" value="1"/>
</dbReference>
<evidence type="ECO:0000313" key="3">
    <source>
        <dbReference type="Proteomes" id="UP000284706"/>
    </source>
</evidence>
<accession>A0A409VT34</accession>
<gene>
    <name evidence="2" type="ORF">CVT26_002860</name>
</gene>
<organism evidence="2 3">
    <name type="scientific">Gymnopilus dilepis</name>
    <dbReference type="NCBI Taxonomy" id="231916"/>
    <lineage>
        <taxon>Eukaryota</taxon>
        <taxon>Fungi</taxon>
        <taxon>Dikarya</taxon>
        <taxon>Basidiomycota</taxon>
        <taxon>Agaricomycotina</taxon>
        <taxon>Agaricomycetes</taxon>
        <taxon>Agaricomycetidae</taxon>
        <taxon>Agaricales</taxon>
        <taxon>Agaricineae</taxon>
        <taxon>Hymenogastraceae</taxon>
        <taxon>Gymnopilus</taxon>
    </lineage>
</organism>
<dbReference type="OrthoDB" id="3048627at2759"/>
<evidence type="ECO:0000256" key="1">
    <source>
        <dbReference type="SAM" id="MobiDB-lite"/>
    </source>
</evidence>
<dbReference type="InParanoid" id="A0A409VT34"/>
<reference evidence="2 3" key="1">
    <citation type="journal article" date="2018" name="Evol. Lett.">
        <title>Horizontal gene cluster transfer increased hallucinogenic mushroom diversity.</title>
        <authorList>
            <person name="Reynolds H.T."/>
            <person name="Vijayakumar V."/>
            <person name="Gluck-Thaler E."/>
            <person name="Korotkin H.B."/>
            <person name="Matheny P.B."/>
            <person name="Slot J.C."/>
        </authorList>
    </citation>
    <scope>NUCLEOTIDE SEQUENCE [LARGE SCALE GENOMIC DNA]</scope>
    <source>
        <strain evidence="2 3">SRW20</strain>
    </source>
</reference>
<protein>
    <recommendedName>
        <fullName evidence="4">F-box domain-containing protein</fullName>
    </recommendedName>
</protein>
<dbReference type="EMBL" id="NHYE01005572">
    <property type="protein sequence ID" value="PPQ69450.1"/>
    <property type="molecule type" value="Genomic_DNA"/>
</dbReference>
<name>A0A409VT34_9AGAR</name>
<dbReference type="Gene3D" id="3.80.10.10">
    <property type="entry name" value="Ribonuclease Inhibitor"/>
    <property type="match status" value="1"/>
</dbReference>